<proteinExistence type="predicted"/>
<evidence type="ECO:0000313" key="2">
    <source>
        <dbReference type="Proteomes" id="UP001221757"/>
    </source>
</evidence>
<sequence length="121" mass="13351">MTARDSDLPVTPVKTARRWASALMSKSTTASLPTPNDDLPPSYIQIPKHLIIPYKLSVIQVRRAAAFVKPTFPAPAYQQPPHQAFYAAPAPQMYALQPQPQPQLSAAQIGEDYRGQCTAFF</sequence>
<dbReference type="Proteomes" id="UP001221757">
    <property type="component" value="Unassembled WGS sequence"/>
</dbReference>
<organism evidence="1 2">
    <name type="scientific">Mycena rosella</name>
    <name type="common">Pink bonnet</name>
    <name type="synonym">Agaricus rosellus</name>
    <dbReference type="NCBI Taxonomy" id="1033263"/>
    <lineage>
        <taxon>Eukaryota</taxon>
        <taxon>Fungi</taxon>
        <taxon>Dikarya</taxon>
        <taxon>Basidiomycota</taxon>
        <taxon>Agaricomycotina</taxon>
        <taxon>Agaricomycetes</taxon>
        <taxon>Agaricomycetidae</taxon>
        <taxon>Agaricales</taxon>
        <taxon>Marasmiineae</taxon>
        <taxon>Mycenaceae</taxon>
        <taxon>Mycena</taxon>
    </lineage>
</organism>
<dbReference type="EMBL" id="JARKIE010000343">
    <property type="protein sequence ID" value="KAJ7652903.1"/>
    <property type="molecule type" value="Genomic_DNA"/>
</dbReference>
<evidence type="ECO:0000313" key="1">
    <source>
        <dbReference type="EMBL" id="KAJ7652903.1"/>
    </source>
</evidence>
<gene>
    <name evidence="1" type="ORF">B0H17DRAFT_1147294</name>
</gene>
<keyword evidence="2" id="KW-1185">Reference proteome</keyword>
<reference evidence="1" key="1">
    <citation type="submission" date="2023-03" db="EMBL/GenBank/DDBJ databases">
        <title>Massive genome expansion in bonnet fungi (Mycena s.s.) driven by repeated elements and novel gene families across ecological guilds.</title>
        <authorList>
            <consortium name="Lawrence Berkeley National Laboratory"/>
            <person name="Harder C.B."/>
            <person name="Miyauchi S."/>
            <person name="Viragh M."/>
            <person name="Kuo A."/>
            <person name="Thoen E."/>
            <person name="Andreopoulos B."/>
            <person name="Lu D."/>
            <person name="Skrede I."/>
            <person name="Drula E."/>
            <person name="Henrissat B."/>
            <person name="Morin E."/>
            <person name="Kohler A."/>
            <person name="Barry K."/>
            <person name="LaButti K."/>
            <person name="Morin E."/>
            <person name="Salamov A."/>
            <person name="Lipzen A."/>
            <person name="Mereny Z."/>
            <person name="Hegedus B."/>
            <person name="Baldrian P."/>
            <person name="Stursova M."/>
            <person name="Weitz H."/>
            <person name="Taylor A."/>
            <person name="Grigoriev I.V."/>
            <person name="Nagy L.G."/>
            <person name="Martin F."/>
            <person name="Kauserud H."/>
        </authorList>
    </citation>
    <scope>NUCLEOTIDE SEQUENCE</scope>
    <source>
        <strain evidence="1">CBHHK067</strain>
    </source>
</reference>
<name>A0AAD7CLZ4_MYCRO</name>
<dbReference type="AlphaFoldDB" id="A0AAD7CLZ4"/>
<accession>A0AAD7CLZ4</accession>
<protein>
    <submittedName>
        <fullName evidence="1">Uncharacterized protein</fullName>
    </submittedName>
</protein>
<comment type="caution">
    <text evidence="1">The sequence shown here is derived from an EMBL/GenBank/DDBJ whole genome shotgun (WGS) entry which is preliminary data.</text>
</comment>